<dbReference type="AlphaFoldDB" id="A0A5P1EC03"/>
<keyword evidence="1" id="KW-0472">Membrane</keyword>
<keyword evidence="1" id="KW-0812">Transmembrane</keyword>
<name>A0A5P1EC03_ASPOF</name>
<dbReference type="Gramene" id="ONK63344">
    <property type="protein sequence ID" value="ONK63344"/>
    <property type="gene ID" value="A4U43_C07F14080"/>
</dbReference>
<reference evidence="3" key="1">
    <citation type="journal article" date="2017" name="Nat. Commun.">
        <title>The asparagus genome sheds light on the origin and evolution of a young Y chromosome.</title>
        <authorList>
            <person name="Harkess A."/>
            <person name="Zhou J."/>
            <person name="Xu C."/>
            <person name="Bowers J.E."/>
            <person name="Van der Hulst R."/>
            <person name="Ayyampalayam S."/>
            <person name="Mercati F."/>
            <person name="Riccardi P."/>
            <person name="McKain M.R."/>
            <person name="Kakrana A."/>
            <person name="Tang H."/>
            <person name="Ray J."/>
            <person name="Groenendijk J."/>
            <person name="Arikit S."/>
            <person name="Mathioni S.M."/>
            <person name="Nakano M."/>
            <person name="Shan H."/>
            <person name="Telgmann-Rauber A."/>
            <person name="Kanno A."/>
            <person name="Yue Z."/>
            <person name="Chen H."/>
            <person name="Li W."/>
            <person name="Chen Y."/>
            <person name="Xu X."/>
            <person name="Zhang Y."/>
            <person name="Luo S."/>
            <person name="Chen H."/>
            <person name="Gao J."/>
            <person name="Mao Z."/>
            <person name="Pires J.C."/>
            <person name="Luo M."/>
            <person name="Kudrna D."/>
            <person name="Wing R.A."/>
            <person name="Meyers B.C."/>
            <person name="Yi K."/>
            <person name="Kong H."/>
            <person name="Lavrijsen P."/>
            <person name="Sunseri F."/>
            <person name="Falavigna A."/>
            <person name="Ye Y."/>
            <person name="Leebens-Mack J.H."/>
            <person name="Chen G."/>
        </authorList>
    </citation>
    <scope>NUCLEOTIDE SEQUENCE [LARGE SCALE GENOMIC DNA]</scope>
    <source>
        <strain evidence="3">cv. DH0086</strain>
    </source>
</reference>
<dbReference type="EMBL" id="CM007387">
    <property type="protein sequence ID" value="ONK63344.1"/>
    <property type="molecule type" value="Genomic_DNA"/>
</dbReference>
<dbReference type="Proteomes" id="UP000243459">
    <property type="component" value="Chromosome 7"/>
</dbReference>
<keyword evidence="3" id="KW-1185">Reference proteome</keyword>
<protein>
    <submittedName>
        <fullName evidence="2">Uncharacterized protein</fullName>
    </submittedName>
</protein>
<keyword evidence="1" id="KW-1133">Transmembrane helix</keyword>
<organism evidence="2 3">
    <name type="scientific">Asparagus officinalis</name>
    <name type="common">Garden asparagus</name>
    <dbReference type="NCBI Taxonomy" id="4686"/>
    <lineage>
        <taxon>Eukaryota</taxon>
        <taxon>Viridiplantae</taxon>
        <taxon>Streptophyta</taxon>
        <taxon>Embryophyta</taxon>
        <taxon>Tracheophyta</taxon>
        <taxon>Spermatophyta</taxon>
        <taxon>Magnoliopsida</taxon>
        <taxon>Liliopsida</taxon>
        <taxon>Asparagales</taxon>
        <taxon>Asparagaceae</taxon>
        <taxon>Asparagoideae</taxon>
        <taxon>Asparagus</taxon>
    </lineage>
</organism>
<gene>
    <name evidence="2" type="ORF">A4U43_C07F14080</name>
</gene>
<evidence type="ECO:0000256" key="1">
    <source>
        <dbReference type="SAM" id="Phobius"/>
    </source>
</evidence>
<proteinExistence type="predicted"/>
<feature type="transmembrane region" description="Helical" evidence="1">
    <location>
        <begin position="35"/>
        <end position="52"/>
    </location>
</feature>
<evidence type="ECO:0000313" key="2">
    <source>
        <dbReference type="EMBL" id="ONK63344.1"/>
    </source>
</evidence>
<sequence>MLSRGKRKTWALAGVHLFTPTCNLFTQKKKKKRMIWLRFFLIIFILEELWKVKLDFLSDHYKLLPVDLRDVEQLDIILRLAKLDPRFVMKYFFTITAEYPFAL</sequence>
<accession>A0A5P1EC03</accession>
<evidence type="ECO:0000313" key="3">
    <source>
        <dbReference type="Proteomes" id="UP000243459"/>
    </source>
</evidence>